<comment type="similarity">
    <text evidence="2">Belongs to the GSP N family.</text>
</comment>
<keyword evidence="5" id="KW-1003">Cell membrane</keyword>
<keyword evidence="6" id="KW-0997">Cell inner membrane</keyword>
<dbReference type="GO" id="GO:0015628">
    <property type="term" value="P:protein secretion by the type II secretion system"/>
    <property type="evidence" value="ECO:0007669"/>
    <property type="project" value="InterPro"/>
</dbReference>
<evidence type="ECO:0000256" key="9">
    <source>
        <dbReference type="ARBA" id="ARBA00023136"/>
    </source>
</evidence>
<evidence type="ECO:0000256" key="7">
    <source>
        <dbReference type="ARBA" id="ARBA00022692"/>
    </source>
</evidence>
<evidence type="ECO:0000256" key="1">
    <source>
        <dbReference type="ARBA" id="ARBA00004533"/>
    </source>
</evidence>
<gene>
    <name evidence="11" type="ORF">BV87_11640</name>
</gene>
<comment type="subcellular location">
    <subcellularLocation>
        <location evidence="1">Cell inner membrane</location>
    </subcellularLocation>
</comment>
<dbReference type="Proteomes" id="UP000037029">
    <property type="component" value="Chromosome"/>
</dbReference>
<dbReference type="GO" id="GO:0015627">
    <property type="term" value="C:type II protein secretion system complex"/>
    <property type="evidence" value="ECO:0007669"/>
    <property type="project" value="InterPro"/>
</dbReference>
<name>A0A0J9D2E6_SPHYA</name>
<evidence type="ECO:0000256" key="8">
    <source>
        <dbReference type="ARBA" id="ARBA00022927"/>
    </source>
</evidence>
<keyword evidence="8" id="KW-0653">Protein transport</keyword>
<accession>A0A0J9D2E6</accession>
<evidence type="ECO:0000256" key="2">
    <source>
        <dbReference type="ARBA" id="ARBA00007208"/>
    </source>
</evidence>
<sequence length="240" mass="25665">MKGLILSRRMRIILIALFIFGLILFIPMRVALGLAQFDRLGLAAREIRGSVWSGRIDQLMLGEMPMGSVRAGLSPLSLLVGRARFDIARHRGQPDDIQGALTVGLDRIGIDDVTGSVPLGRTFAPLPVSGLMMEDVSGYYRGDVCGHAEGRVRARMATQIAGLNLSQGLSGTVACDGDALLLPLVSQSGMEKINLRIWRSGRYTAEMRVETADPALAGTLGQAGFATVGNAYVLKVEGTL</sequence>
<dbReference type="Pfam" id="PF01203">
    <property type="entry name" value="T2SSN"/>
    <property type="match status" value="1"/>
</dbReference>
<dbReference type="AlphaFoldDB" id="A0A0J9D2E6"/>
<dbReference type="RefSeq" id="WP_048937260.1">
    <property type="nucleotide sequence ID" value="NZ_CP020925.1"/>
</dbReference>
<dbReference type="InterPro" id="IPR022792">
    <property type="entry name" value="T2SS_protein-GspN"/>
</dbReference>
<keyword evidence="9" id="KW-0472">Membrane</keyword>
<proteinExistence type="inferred from homology"/>
<evidence type="ECO:0000313" key="11">
    <source>
        <dbReference type="EMBL" id="ATP18993.1"/>
    </source>
</evidence>
<evidence type="ECO:0000256" key="5">
    <source>
        <dbReference type="ARBA" id="ARBA00022475"/>
    </source>
</evidence>
<evidence type="ECO:0000256" key="10">
    <source>
        <dbReference type="ARBA" id="ARBA00030772"/>
    </source>
</evidence>
<dbReference type="GO" id="GO:0005886">
    <property type="term" value="C:plasma membrane"/>
    <property type="evidence" value="ECO:0007669"/>
    <property type="project" value="UniProtKB-SubCell"/>
</dbReference>
<protein>
    <recommendedName>
        <fullName evidence="3">Type II secretion system protein N</fullName>
    </recommendedName>
    <alternativeName>
        <fullName evidence="10">General secretion pathway protein N</fullName>
    </alternativeName>
</protein>
<dbReference type="EMBL" id="CP020925">
    <property type="protein sequence ID" value="ATP18993.1"/>
    <property type="molecule type" value="Genomic_DNA"/>
</dbReference>
<evidence type="ECO:0000313" key="12">
    <source>
        <dbReference type="Proteomes" id="UP000037029"/>
    </source>
</evidence>
<evidence type="ECO:0000256" key="3">
    <source>
        <dbReference type="ARBA" id="ARBA00021563"/>
    </source>
</evidence>
<evidence type="ECO:0000256" key="6">
    <source>
        <dbReference type="ARBA" id="ARBA00022519"/>
    </source>
</evidence>
<organism evidence="11 12">
    <name type="scientific">Sphingobium yanoikuyae</name>
    <name type="common">Sphingomonas yanoikuyae</name>
    <dbReference type="NCBI Taxonomy" id="13690"/>
    <lineage>
        <taxon>Bacteria</taxon>
        <taxon>Pseudomonadati</taxon>
        <taxon>Pseudomonadota</taxon>
        <taxon>Alphaproteobacteria</taxon>
        <taxon>Sphingomonadales</taxon>
        <taxon>Sphingomonadaceae</taxon>
        <taxon>Sphingobium</taxon>
    </lineage>
</organism>
<reference evidence="11 12" key="1">
    <citation type="submission" date="2017-04" db="EMBL/GenBank/DDBJ databases">
        <title>Characterization, genome and methylation analysis of a phthalic acid esters degrading strain Sphingobium yanoikuyae SHJ.</title>
        <authorList>
            <person name="Feng L."/>
        </authorList>
    </citation>
    <scope>NUCLEOTIDE SEQUENCE [LARGE SCALE GENOMIC DNA]</scope>
    <source>
        <strain evidence="11 12">SHJ</strain>
    </source>
</reference>
<keyword evidence="7" id="KW-0812">Transmembrane</keyword>
<keyword evidence="4" id="KW-0813">Transport</keyword>
<evidence type="ECO:0000256" key="4">
    <source>
        <dbReference type="ARBA" id="ARBA00022448"/>
    </source>
</evidence>